<dbReference type="NCBIfam" id="TIGR00745">
    <property type="entry name" value="apbA_panE"/>
    <property type="match status" value="1"/>
</dbReference>
<evidence type="ECO:0000313" key="14">
    <source>
        <dbReference type="EMBL" id="OUM87769.1"/>
    </source>
</evidence>
<dbReference type="SUPFAM" id="SSF48179">
    <property type="entry name" value="6-phosphogluconate dehydrogenase C-terminal domain-like"/>
    <property type="match status" value="1"/>
</dbReference>
<dbReference type="GO" id="GO:0005737">
    <property type="term" value="C:cytoplasm"/>
    <property type="evidence" value="ECO:0007669"/>
    <property type="project" value="TreeGrafter"/>
</dbReference>
<dbReference type="FunFam" id="1.10.1040.10:FF:000017">
    <property type="entry name" value="2-dehydropantoate 2-reductase"/>
    <property type="match status" value="1"/>
</dbReference>
<dbReference type="PANTHER" id="PTHR43765:SF2">
    <property type="entry name" value="2-DEHYDROPANTOATE 2-REDUCTASE"/>
    <property type="match status" value="1"/>
</dbReference>
<comment type="function">
    <text evidence="1 11">Catalyzes the NADPH-dependent reduction of ketopantoate into pantoic acid.</text>
</comment>
<evidence type="ECO:0000256" key="9">
    <source>
        <dbReference type="ARBA" id="ARBA00032024"/>
    </source>
</evidence>
<sequence>MELAFIGMGSIGMLYASRFLSSGMVKGLAVTQRGEQAHALQERGLTVIERDGRKTTTCCTAQTMEEWDGTADWGLVFVKQTHLPSLIRHLQKKRHQPCRFLLFQNGLRHAEKMAAAFPGIPVYVAVTTEGAKREEDWLVRHTGTGTTWLGDPFAHQGSGGHPMGSPTSSLPTDAVGQEQLKQLAVLLQDSGMHVETTADIRLRMWEKWVINCAVNPITGILSVQNGAIPASAELRQLVSAVVQEALEVARAHGLELDANLVEKVLDVCEKTSGNTSSMLQDLMKKKQTEIEALNGLLLDLAEEKGLDAPANRVLYWLLKALENTHIRQFDD</sequence>
<dbReference type="EMBL" id="LZRT01000070">
    <property type="protein sequence ID" value="OUM87769.1"/>
    <property type="molecule type" value="Genomic_DNA"/>
</dbReference>
<evidence type="ECO:0000256" key="6">
    <source>
        <dbReference type="ARBA" id="ARBA00022655"/>
    </source>
</evidence>
<dbReference type="InterPro" id="IPR003710">
    <property type="entry name" value="ApbA"/>
</dbReference>
<organism evidence="14 15">
    <name type="scientific">Bacillus thermozeamaize</name>
    <dbReference type="NCBI Taxonomy" id="230954"/>
    <lineage>
        <taxon>Bacteria</taxon>
        <taxon>Bacillati</taxon>
        <taxon>Bacillota</taxon>
        <taxon>Bacilli</taxon>
        <taxon>Bacillales</taxon>
        <taxon>Bacillaceae</taxon>
        <taxon>Bacillus</taxon>
    </lineage>
</organism>
<dbReference type="InterPro" id="IPR013752">
    <property type="entry name" value="KPA_reductase"/>
</dbReference>
<dbReference type="InterPro" id="IPR036291">
    <property type="entry name" value="NAD(P)-bd_dom_sf"/>
</dbReference>
<evidence type="ECO:0000256" key="11">
    <source>
        <dbReference type="RuleBase" id="RU362068"/>
    </source>
</evidence>
<dbReference type="Gene3D" id="1.10.1040.10">
    <property type="entry name" value="N-(1-d-carboxylethyl)-l-norvaline Dehydrogenase, domain 2"/>
    <property type="match status" value="1"/>
</dbReference>
<evidence type="ECO:0000256" key="7">
    <source>
        <dbReference type="ARBA" id="ARBA00022857"/>
    </source>
</evidence>
<comment type="catalytic activity">
    <reaction evidence="10 11">
        <text>(R)-pantoate + NADP(+) = 2-dehydropantoate + NADPH + H(+)</text>
        <dbReference type="Rhea" id="RHEA:16233"/>
        <dbReference type="ChEBI" id="CHEBI:11561"/>
        <dbReference type="ChEBI" id="CHEBI:15378"/>
        <dbReference type="ChEBI" id="CHEBI:15980"/>
        <dbReference type="ChEBI" id="CHEBI:57783"/>
        <dbReference type="ChEBI" id="CHEBI:58349"/>
        <dbReference type="EC" id="1.1.1.169"/>
    </reaction>
</comment>
<dbReference type="Gene3D" id="3.40.50.720">
    <property type="entry name" value="NAD(P)-binding Rossmann-like Domain"/>
    <property type="match status" value="1"/>
</dbReference>
<dbReference type="Pfam" id="PF02558">
    <property type="entry name" value="ApbA"/>
    <property type="match status" value="1"/>
</dbReference>
<dbReference type="SUPFAM" id="SSF51735">
    <property type="entry name" value="NAD(P)-binding Rossmann-fold domains"/>
    <property type="match status" value="1"/>
</dbReference>
<dbReference type="InterPro" id="IPR050838">
    <property type="entry name" value="Ketopantoate_reductase"/>
</dbReference>
<feature type="domain" description="Ketopantoate reductase N-terminal" evidence="12">
    <location>
        <begin position="4"/>
        <end position="151"/>
    </location>
</feature>
<dbReference type="AlphaFoldDB" id="A0A1Y3PTW1"/>
<dbReference type="InterPro" id="IPR013328">
    <property type="entry name" value="6PGD_dom2"/>
</dbReference>
<comment type="similarity">
    <text evidence="3 11">Belongs to the ketopantoate reductase family.</text>
</comment>
<evidence type="ECO:0000259" key="13">
    <source>
        <dbReference type="Pfam" id="PF08546"/>
    </source>
</evidence>
<reference evidence="15" key="1">
    <citation type="submission" date="2016-06" db="EMBL/GenBank/DDBJ databases">
        <authorList>
            <person name="Nascimento L."/>
            <person name="Pereira R.V."/>
            <person name="Martins L.F."/>
            <person name="Quaggio R.B."/>
            <person name="Silva A.M."/>
            <person name="Setubal J.C."/>
        </authorList>
    </citation>
    <scope>NUCLEOTIDE SEQUENCE [LARGE SCALE GENOMIC DNA]</scope>
</reference>
<feature type="domain" description="Ketopantoate reductase C-terminal" evidence="13">
    <location>
        <begin position="199"/>
        <end position="322"/>
    </location>
</feature>
<evidence type="ECO:0000256" key="3">
    <source>
        <dbReference type="ARBA" id="ARBA00007870"/>
    </source>
</evidence>
<evidence type="ECO:0000256" key="8">
    <source>
        <dbReference type="ARBA" id="ARBA00023002"/>
    </source>
</evidence>
<dbReference type="EC" id="1.1.1.169" evidence="4 11"/>
<comment type="pathway">
    <text evidence="2 11">Cofactor biosynthesis; (R)-pantothenate biosynthesis; (R)-pantoate from 3-methyl-2-oxobutanoate: step 2/2.</text>
</comment>
<protein>
    <recommendedName>
        <fullName evidence="5 11">2-dehydropantoate 2-reductase</fullName>
        <ecNumber evidence="4 11">1.1.1.169</ecNumber>
    </recommendedName>
    <alternativeName>
        <fullName evidence="9 11">Ketopantoate reductase</fullName>
    </alternativeName>
</protein>
<dbReference type="Pfam" id="PF08546">
    <property type="entry name" value="ApbA_C"/>
    <property type="match status" value="1"/>
</dbReference>
<evidence type="ECO:0000256" key="1">
    <source>
        <dbReference type="ARBA" id="ARBA00002919"/>
    </source>
</evidence>
<proteinExistence type="inferred from homology"/>
<evidence type="ECO:0000256" key="2">
    <source>
        <dbReference type="ARBA" id="ARBA00004994"/>
    </source>
</evidence>
<dbReference type="GO" id="GO:0050661">
    <property type="term" value="F:NADP binding"/>
    <property type="evidence" value="ECO:0007669"/>
    <property type="project" value="TreeGrafter"/>
</dbReference>
<evidence type="ECO:0000313" key="15">
    <source>
        <dbReference type="Proteomes" id="UP000196475"/>
    </source>
</evidence>
<evidence type="ECO:0000256" key="10">
    <source>
        <dbReference type="ARBA" id="ARBA00048793"/>
    </source>
</evidence>
<accession>A0A1Y3PTW1</accession>
<comment type="caution">
    <text evidence="14">The sequence shown here is derived from an EMBL/GenBank/DDBJ whole genome shotgun (WGS) entry which is preliminary data.</text>
</comment>
<dbReference type="Proteomes" id="UP000196475">
    <property type="component" value="Unassembled WGS sequence"/>
</dbReference>
<keyword evidence="7 11" id="KW-0521">NADP</keyword>
<keyword evidence="6 11" id="KW-0566">Pantothenate biosynthesis</keyword>
<gene>
    <name evidence="14" type="ORF">BAA01_13265</name>
</gene>
<dbReference type="InterPro" id="IPR013332">
    <property type="entry name" value="KPR_N"/>
</dbReference>
<dbReference type="InterPro" id="IPR008927">
    <property type="entry name" value="6-PGluconate_DH-like_C_sf"/>
</dbReference>
<dbReference type="GO" id="GO:0008677">
    <property type="term" value="F:2-dehydropantoate 2-reductase activity"/>
    <property type="evidence" value="ECO:0007669"/>
    <property type="project" value="UniProtKB-EC"/>
</dbReference>
<dbReference type="GO" id="GO:0015940">
    <property type="term" value="P:pantothenate biosynthetic process"/>
    <property type="evidence" value="ECO:0007669"/>
    <property type="project" value="UniProtKB-UniPathway"/>
</dbReference>
<keyword evidence="8 11" id="KW-0560">Oxidoreductase</keyword>
<evidence type="ECO:0000256" key="5">
    <source>
        <dbReference type="ARBA" id="ARBA00019465"/>
    </source>
</evidence>
<evidence type="ECO:0000256" key="4">
    <source>
        <dbReference type="ARBA" id="ARBA00013014"/>
    </source>
</evidence>
<dbReference type="PANTHER" id="PTHR43765">
    <property type="entry name" value="2-DEHYDROPANTOATE 2-REDUCTASE-RELATED"/>
    <property type="match status" value="1"/>
</dbReference>
<name>A0A1Y3PTW1_9BACI</name>
<dbReference type="UniPathway" id="UPA00028">
    <property type="reaction ID" value="UER00004"/>
</dbReference>
<evidence type="ECO:0000259" key="12">
    <source>
        <dbReference type="Pfam" id="PF02558"/>
    </source>
</evidence>